<sequence>MPASSELALGGLLAAGHGSPILLFLVATGGNVLGSVANFYAGMFAARFAGRRWFLSERQLEAASGWFERRGSWLLLFAWLPVAGDPLTVVAGMLRVPFFKFLVLVTIGKAARYGVLVAGFGWFQA</sequence>
<evidence type="ECO:0000313" key="3">
    <source>
        <dbReference type="EMBL" id="MDX6807589.1"/>
    </source>
</evidence>
<comment type="caution">
    <text evidence="3">The sequence shown here is derived from an EMBL/GenBank/DDBJ whole genome shotgun (WGS) entry which is preliminary data.</text>
</comment>
<name>A0ABU4RRW6_9HYPH</name>
<protein>
    <submittedName>
        <fullName evidence="3">VTT domain-containing protein</fullName>
    </submittedName>
</protein>
<dbReference type="Proteomes" id="UP001274321">
    <property type="component" value="Unassembled WGS sequence"/>
</dbReference>
<feature type="transmembrane region" description="Helical" evidence="1">
    <location>
        <begin position="101"/>
        <end position="123"/>
    </location>
</feature>
<dbReference type="EMBL" id="JAXAFJ010000014">
    <property type="protein sequence ID" value="MDX6807589.1"/>
    <property type="molecule type" value="Genomic_DNA"/>
</dbReference>
<organism evidence="3 4">
    <name type="scientific">Terrihabitans rhizophilus</name>
    <dbReference type="NCBI Taxonomy" id="3092662"/>
    <lineage>
        <taxon>Bacteria</taxon>
        <taxon>Pseudomonadati</taxon>
        <taxon>Pseudomonadota</taxon>
        <taxon>Alphaproteobacteria</taxon>
        <taxon>Hyphomicrobiales</taxon>
        <taxon>Terrihabitans</taxon>
    </lineage>
</organism>
<gene>
    <name evidence="3" type="ORF">SCD90_16120</name>
</gene>
<evidence type="ECO:0000313" key="4">
    <source>
        <dbReference type="Proteomes" id="UP001274321"/>
    </source>
</evidence>
<feature type="transmembrane region" description="Helical" evidence="1">
    <location>
        <begin position="71"/>
        <end position="95"/>
    </location>
</feature>
<evidence type="ECO:0000259" key="2">
    <source>
        <dbReference type="Pfam" id="PF09335"/>
    </source>
</evidence>
<reference evidence="3 4" key="1">
    <citation type="submission" date="2023-11" db="EMBL/GenBank/DDBJ databases">
        <authorList>
            <person name="Bao R."/>
        </authorList>
    </citation>
    <scope>NUCLEOTIDE SEQUENCE [LARGE SCALE GENOMIC DNA]</scope>
    <source>
        <strain evidence="3 4">PJ23</strain>
    </source>
</reference>
<dbReference type="PANTHER" id="PTHR42709">
    <property type="entry name" value="ALKALINE PHOSPHATASE LIKE PROTEIN"/>
    <property type="match status" value="1"/>
</dbReference>
<keyword evidence="4" id="KW-1185">Reference proteome</keyword>
<evidence type="ECO:0000256" key="1">
    <source>
        <dbReference type="SAM" id="Phobius"/>
    </source>
</evidence>
<dbReference type="InterPro" id="IPR051311">
    <property type="entry name" value="DedA_domain"/>
</dbReference>
<dbReference type="RefSeq" id="WP_319845735.1">
    <property type="nucleotide sequence ID" value="NZ_JAXAFJ010000014.1"/>
</dbReference>
<proteinExistence type="predicted"/>
<dbReference type="InterPro" id="IPR032816">
    <property type="entry name" value="VTT_dom"/>
</dbReference>
<dbReference type="PANTHER" id="PTHR42709:SF4">
    <property type="entry name" value="INNER MEMBRANE PROTEIN YQAA"/>
    <property type="match status" value="1"/>
</dbReference>
<keyword evidence="1" id="KW-1133">Transmembrane helix</keyword>
<feature type="domain" description="VTT" evidence="2">
    <location>
        <begin position="7"/>
        <end position="117"/>
    </location>
</feature>
<dbReference type="Pfam" id="PF09335">
    <property type="entry name" value="VTT_dom"/>
    <property type="match status" value="1"/>
</dbReference>
<keyword evidence="1" id="KW-0812">Transmembrane</keyword>
<accession>A0ABU4RRW6</accession>
<keyword evidence="1" id="KW-0472">Membrane</keyword>